<evidence type="ECO:0000313" key="2">
    <source>
        <dbReference type="EMBL" id="ACM91055.1"/>
    </source>
</evidence>
<accession>C0K025</accession>
<sequence length="438" mass="48440">MANKLIFVAIIASLFLIACTNSNSNNSSSNVSYSISGDTININSKNGTPVNVSLTIVDESISFSTDGSGKYTILSIIRQRSQNKNDIALNAAKNNNKISATIKVADFPDTTISIVLTPFQTAKSASISGNCAPLISKSEDPNFDVNLKKWLFRKGEHLEEDVINQVIGIAKSLNQSGYVDYITSAQIPVLQSFSGNSYAVSSNMKADHYVLFACNSQKEIDDFVEEIVSNNYELTSNSLNGRMNCFRPSNGNGYRCITLIGINKDWSYQQVPLGLIAIDNIPPTESFSDNTSDYSSITLKDNVRIYLPSNKPTIYGNASISVPHWDGNGLSCNVTFRLSFSGDVKSFTIKRTPDLCYHYGSSMGYYEKTTPQNKTIYTKDITSPHTFTYTLHFEGGDNLIPYEIEDYHGNRVEGKLNVRAEFVRNNAPTIENNIDIYN</sequence>
<proteinExistence type="predicted"/>
<organism evidence="2">
    <name type="scientific">uncultured bacterium 34R1</name>
    <dbReference type="NCBI Taxonomy" id="581113"/>
    <lineage>
        <taxon>Bacteria</taxon>
        <taxon>environmental samples</taxon>
    </lineage>
</organism>
<protein>
    <submittedName>
        <fullName evidence="2">Erythrocyte membrane protein</fullName>
    </submittedName>
</protein>
<feature type="chain" id="PRO_5002899331" evidence="1">
    <location>
        <begin position="25"/>
        <end position="438"/>
    </location>
</feature>
<dbReference type="AlphaFoldDB" id="C0K025"/>
<feature type="signal peptide" evidence="1">
    <location>
        <begin position="1"/>
        <end position="24"/>
    </location>
</feature>
<dbReference type="EMBL" id="FJ529692">
    <property type="protein sequence ID" value="ACM91055.1"/>
    <property type="molecule type" value="Genomic_DNA"/>
</dbReference>
<dbReference type="PROSITE" id="PS51257">
    <property type="entry name" value="PROKAR_LIPOPROTEIN"/>
    <property type="match status" value="1"/>
</dbReference>
<reference evidence="2" key="1">
    <citation type="submission" date="2008-11" db="EMBL/GenBank/DDBJ databases">
        <title>Isolation and characterization of a fructose-1,6-bisphosphatase in Bacteroides sp. from a rumen metagenomic library.</title>
        <authorList>
            <person name="Wang J."/>
            <person name="Liu K."/>
            <person name="Zhao S."/>
            <person name="Bu D."/>
            <person name="Li D."/>
            <person name="Yu P."/>
            <person name="Wei H."/>
            <person name="Zhou L."/>
        </authorList>
    </citation>
    <scope>NUCLEOTIDE SEQUENCE</scope>
</reference>
<name>C0K025_9BACT</name>
<keyword evidence="1" id="KW-0732">Signal</keyword>
<evidence type="ECO:0000256" key="1">
    <source>
        <dbReference type="SAM" id="SignalP"/>
    </source>
</evidence>